<name>A0A9P7SV15_9HYPO</name>
<organism evidence="2 3">
    <name type="scientific">Claviceps arundinis</name>
    <dbReference type="NCBI Taxonomy" id="1623583"/>
    <lineage>
        <taxon>Eukaryota</taxon>
        <taxon>Fungi</taxon>
        <taxon>Dikarya</taxon>
        <taxon>Ascomycota</taxon>
        <taxon>Pezizomycotina</taxon>
        <taxon>Sordariomycetes</taxon>
        <taxon>Hypocreomycetidae</taxon>
        <taxon>Hypocreales</taxon>
        <taxon>Clavicipitaceae</taxon>
        <taxon>Claviceps</taxon>
    </lineage>
</organism>
<accession>A0A9P7SV15</accession>
<reference evidence="2" key="1">
    <citation type="journal article" date="2020" name="bioRxiv">
        <title>Whole genome comparisons of ergot fungi reveals the divergence and evolution of species within the genus Claviceps are the result of varying mechanisms driving genome evolution and host range expansion.</title>
        <authorList>
            <person name="Wyka S.A."/>
            <person name="Mondo S.J."/>
            <person name="Liu M."/>
            <person name="Dettman J."/>
            <person name="Nalam V."/>
            <person name="Broders K.D."/>
        </authorList>
    </citation>
    <scope>NUCLEOTIDE SEQUENCE</scope>
    <source>
        <strain evidence="2">CCC 1102</strain>
    </source>
</reference>
<evidence type="ECO:0000313" key="2">
    <source>
        <dbReference type="EMBL" id="KAG5977964.1"/>
    </source>
</evidence>
<dbReference type="EMBL" id="SRPS01000005">
    <property type="protein sequence ID" value="KAG5977964.1"/>
    <property type="molecule type" value="Genomic_DNA"/>
</dbReference>
<feature type="region of interest" description="Disordered" evidence="1">
    <location>
        <begin position="1"/>
        <end position="24"/>
    </location>
</feature>
<sequence length="66" mass="7262">MGNMPTDGNVDKSGQCGVPTVNHTRVEPKVQAQSRFTTAFDGMRSVRSVSANNVNKKKWKENIPQS</sequence>
<protein>
    <submittedName>
        <fullName evidence="2">Uncharacterized protein</fullName>
    </submittedName>
</protein>
<proteinExistence type="predicted"/>
<dbReference type="AlphaFoldDB" id="A0A9P7SV15"/>
<evidence type="ECO:0000313" key="3">
    <source>
        <dbReference type="Proteomes" id="UP000784919"/>
    </source>
</evidence>
<comment type="caution">
    <text evidence="2">The sequence shown here is derived from an EMBL/GenBank/DDBJ whole genome shotgun (WGS) entry which is preliminary data.</text>
</comment>
<evidence type="ECO:0000256" key="1">
    <source>
        <dbReference type="SAM" id="MobiDB-lite"/>
    </source>
</evidence>
<gene>
    <name evidence="2" type="ORF">E4U56_006312</name>
</gene>
<dbReference type="Proteomes" id="UP000784919">
    <property type="component" value="Unassembled WGS sequence"/>
</dbReference>